<keyword evidence="3 5" id="KW-0863">Zinc-finger</keyword>
<keyword evidence="2" id="KW-0677">Repeat</keyword>
<feature type="domain" description="C2H2-type" evidence="8">
    <location>
        <begin position="452"/>
        <end position="482"/>
    </location>
</feature>
<feature type="domain" description="C2H2-type" evidence="8">
    <location>
        <begin position="406"/>
        <end position="433"/>
    </location>
</feature>
<dbReference type="PROSITE" id="PS50157">
    <property type="entry name" value="ZINC_FINGER_C2H2_2"/>
    <property type="match status" value="6"/>
</dbReference>
<feature type="region of interest" description="Disordered" evidence="7">
    <location>
        <begin position="201"/>
        <end position="318"/>
    </location>
</feature>
<dbReference type="InterPro" id="IPR036236">
    <property type="entry name" value="Znf_C2H2_sf"/>
</dbReference>
<dbReference type="SMART" id="SM00355">
    <property type="entry name" value="ZnF_C2H2"/>
    <property type="match status" value="8"/>
</dbReference>
<accession>A0ABP1SAF5</accession>
<keyword evidence="4" id="KW-0862">Zinc</keyword>
<evidence type="ECO:0000256" key="5">
    <source>
        <dbReference type="PROSITE-ProRule" id="PRU00042"/>
    </source>
</evidence>
<feature type="compositionally biased region" description="Basic residues" evidence="7">
    <location>
        <begin position="302"/>
        <end position="315"/>
    </location>
</feature>
<reference evidence="9 10" key="1">
    <citation type="submission" date="2024-08" db="EMBL/GenBank/DDBJ databases">
        <authorList>
            <person name="Cucini C."/>
            <person name="Frati F."/>
        </authorList>
    </citation>
    <scope>NUCLEOTIDE SEQUENCE [LARGE SCALE GENOMIC DNA]</scope>
</reference>
<feature type="compositionally biased region" description="Acidic residues" evidence="7">
    <location>
        <begin position="276"/>
        <end position="298"/>
    </location>
</feature>
<gene>
    <name evidence="9" type="ORF">ODALV1_LOCUS31686</name>
</gene>
<evidence type="ECO:0000256" key="7">
    <source>
        <dbReference type="SAM" id="MobiDB-lite"/>
    </source>
</evidence>
<feature type="domain" description="C2H2-type" evidence="8">
    <location>
        <begin position="544"/>
        <end position="571"/>
    </location>
</feature>
<dbReference type="SUPFAM" id="SSF57667">
    <property type="entry name" value="beta-beta-alpha zinc fingers"/>
    <property type="match status" value="3"/>
</dbReference>
<evidence type="ECO:0000256" key="1">
    <source>
        <dbReference type="ARBA" id="ARBA00022723"/>
    </source>
</evidence>
<feature type="compositionally biased region" description="Acidic residues" evidence="7">
    <location>
        <begin position="210"/>
        <end position="227"/>
    </location>
</feature>
<evidence type="ECO:0000313" key="10">
    <source>
        <dbReference type="Proteomes" id="UP001642540"/>
    </source>
</evidence>
<dbReference type="Proteomes" id="UP001642540">
    <property type="component" value="Unassembled WGS sequence"/>
</dbReference>
<keyword evidence="6" id="KW-0175">Coiled coil</keyword>
<evidence type="ECO:0000256" key="3">
    <source>
        <dbReference type="ARBA" id="ARBA00022771"/>
    </source>
</evidence>
<keyword evidence="1" id="KW-0479">Metal-binding</keyword>
<dbReference type="InterPro" id="IPR013087">
    <property type="entry name" value="Znf_C2H2_type"/>
</dbReference>
<dbReference type="Pfam" id="PF00096">
    <property type="entry name" value="zf-C2H2"/>
    <property type="match status" value="3"/>
</dbReference>
<evidence type="ECO:0000256" key="2">
    <source>
        <dbReference type="ARBA" id="ARBA00022737"/>
    </source>
</evidence>
<evidence type="ECO:0000256" key="6">
    <source>
        <dbReference type="SAM" id="Coils"/>
    </source>
</evidence>
<sequence length="614" mass="71331">MNLAEGRVSEPTGMCSEYPIYCPVCGDNGDHDPCTLNMSSRTNIFQYFLKFFRTKWRGKVFSLCGECKAQLVLISELKTQLKELKRRVKDQEDELESKMINSERKFEMRKLYGRDKRYFKLRRQILGDRVIQPEPQTSDLVNGRRLPSLLLPQQLDQPLSLEFIKVEMEEEEPEEEVNLPITGTYSDYDDDDQEVLLNEQAQNQVNSESGGEEESEIEMDQYQEELETPPKPTTTRRQRQEVKEQPRRSTRNVKRQKVIPSTEPESTSEGEQQQVNDDDGGGDSDEFIVWDEDQQEEELNSKRKRTPKTKPKRGKVAKEKKVIDKSTITVHDCELYLLPEENKYKCSKCSSILPNLGRIYRYHVVKEHTDLYACPKCFKRFGKGSHLQRHMETIHPTLGVSPSSQHLCTICSRPFTRADSIKGHMWTHYSEQEKTEALARGEKAPFRVGKRFHCEVEGCERSFSTTTCLAHHLKQMHQEGNAEEDKILCGICGSTVLNLKKHMLVKHTAYQDRRFECGICKRKFVHSSGLKHHRKVAHEMVKEWKCDLCDMEFKFEKSMQEHRLGHGAEKPFQCTLCGMSFTRLHVLRRHVASIHEGKIRKDSKLGKEIRLGLV</sequence>
<dbReference type="PROSITE" id="PS00028">
    <property type="entry name" value="ZINC_FINGER_C2H2_1"/>
    <property type="match status" value="6"/>
</dbReference>
<evidence type="ECO:0000313" key="9">
    <source>
        <dbReference type="EMBL" id="CAL8149272.1"/>
    </source>
</evidence>
<feature type="compositionally biased region" description="Basic residues" evidence="7">
    <location>
        <begin position="248"/>
        <end position="257"/>
    </location>
</feature>
<feature type="domain" description="C2H2-type" evidence="8">
    <location>
        <begin position="572"/>
        <end position="600"/>
    </location>
</feature>
<feature type="region of interest" description="Disordered" evidence="7">
    <location>
        <begin position="168"/>
        <end position="189"/>
    </location>
</feature>
<comment type="caution">
    <text evidence="9">The sequence shown here is derived from an EMBL/GenBank/DDBJ whole genome shotgun (WGS) entry which is preliminary data.</text>
</comment>
<dbReference type="EMBL" id="CAXLJM020000196">
    <property type="protein sequence ID" value="CAL8149272.1"/>
    <property type="molecule type" value="Genomic_DNA"/>
</dbReference>
<feature type="coiled-coil region" evidence="6">
    <location>
        <begin position="67"/>
        <end position="105"/>
    </location>
</feature>
<proteinExistence type="predicted"/>
<feature type="compositionally biased region" description="Low complexity" evidence="7">
    <location>
        <begin position="260"/>
        <end position="269"/>
    </location>
</feature>
<dbReference type="PANTHER" id="PTHR24408">
    <property type="entry name" value="ZINC FINGER PROTEIN"/>
    <property type="match status" value="1"/>
</dbReference>
<protein>
    <recommendedName>
        <fullName evidence="8">C2H2-type domain-containing protein</fullName>
    </recommendedName>
</protein>
<feature type="domain" description="C2H2-type" evidence="8">
    <location>
        <begin position="515"/>
        <end position="543"/>
    </location>
</feature>
<feature type="compositionally biased region" description="Acidic residues" evidence="7">
    <location>
        <begin position="168"/>
        <end position="177"/>
    </location>
</feature>
<feature type="compositionally biased region" description="Basic and acidic residues" evidence="7">
    <location>
        <begin position="238"/>
        <end position="247"/>
    </location>
</feature>
<keyword evidence="10" id="KW-1185">Reference proteome</keyword>
<evidence type="ECO:0000256" key="4">
    <source>
        <dbReference type="ARBA" id="ARBA00022833"/>
    </source>
</evidence>
<dbReference type="PANTHER" id="PTHR24408:SF58">
    <property type="entry name" value="TRANSCRIPTION FACTOR (TFIIIA), PUTATIVE (AFU_ORTHOLOGUE AFUA_1G05150)-RELATED"/>
    <property type="match status" value="1"/>
</dbReference>
<evidence type="ECO:0000259" key="8">
    <source>
        <dbReference type="PROSITE" id="PS50157"/>
    </source>
</evidence>
<dbReference type="Pfam" id="PF12874">
    <property type="entry name" value="zf-met"/>
    <property type="match status" value="1"/>
</dbReference>
<feature type="domain" description="C2H2-type" evidence="8">
    <location>
        <begin position="372"/>
        <end position="395"/>
    </location>
</feature>
<dbReference type="Gene3D" id="3.30.160.60">
    <property type="entry name" value="Classic Zinc Finger"/>
    <property type="match status" value="4"/>
</dbReference>
<organism evidence="9 10">
    <name type="scientific">Orchesella dallaii</name>
    <dbReference type="NCBI Taxonomy" id="48710"/>
    <lineage>
        <taxon>Eukaryota</taxon>
        <taxon>Metazoa</taxon>
        <taxon>Ecdysozoa</taxon>
        <taxon>Arthropoda</taxon>
        <taxon>Hexapoda</taxon>
        <taxon>Collembola</taxon>
        <taxon>Entomobryomorpha</taxon>
        <taxon>Entomobryoidea</taxon>
        <taxon>Orchesellidae</taxon>
        <taxon>Orchesellinae</taxon>
        <taxon>Orchesella</taxon>
    </lineage>
</organism>
<name>A0ABP1SAF5_9HEXA</name>